<evidence type="ECO:0000256" key="9">
    <source>
        <dbReference type="ARBA" id="ARBA00023235"/>
    </source>
</evidence>
<evidence type="ECO:0000256" key="8">
    <source>
        <dbReference type="ARBA" id="ARBA00023141"/>
    </source>
</evidence>
<dbReference type="EMBL" id="UHIC01000001">
    <property type="protein sequence ID" value="SUO97613.1"/>
    <property type="molecule type" value="Genomic_DNA"/>
</dbReference>
<reference evidence="12 13" key="1">
    <citation type="submission" date="2018-06" db="EMBL/GenBank/DDBJ databases">
        <authorList>
            <consortium name="Pathogen Informatics"/>
            <person name="Doyle S."/>
        </authorList>
    </citation>
    <scope>NUCLEOTIDE SEQUENCE [LARGE SCALE GENOMIC DNA]</scope>
    <source>
        <strain evidence="12 13">NCTC13337</strain>
    </source>
</reference>
<dbReference type="CDD" id="cd00405">
    <property type="entry name" value="PRAI"/>
    <property type="match status" value="1"/>
</dbReference>
<evidence type="ECO:0000259" key="11">
    <source>
        <dbReference type="Pfam" id="PF00697"/>
    </source>
</evidence>
<dbReference type="HAMAP" id="MF_00135">
    <property type="entry name" value="PRAI"/>
    <property type="match status" value="1"/>
</dbReference>
<dbReference type="InterPro" id="IPR011060">
    <property type="entry name" value="RibuloseP-bd_barrel"/>
</dbReference>
<evidence type="ECO:0000256" key="2">
    <source>
        <dbReference type="ARBA" id="ARBA00004664"/>
    </source>
</evidence>
<keyword evidence="9 10" id="KW-0413">Isomerase</keyword>
<dbReference type="UniPathway" id="UPA00035">
    <property type="reaction ID" value="UER00042"/>
</dbReference>
<comment type="pathway">
    <text evidence="2 10">Amino-acid biosynthesis; L-tryptophan biosynthesis; L-tryptophan from chorismate: step 3/5.</text>
</comment>
<dbReference type="OrthoDB" id="9796196at2"/>
<keyword evidence="7 10" id="KW-0822">Tryptophan biosynthesis</keyword>
<dbReference type="PANTHER" id="PTHR42894">
    <property type="entry name" value="N-(5'-PHOSPHORIBOSYL)ANTHRANILATE ISOMERASE"/>
    <property type="match status" value="1"/>
</dbReference>
<organism evidence="12 13">
    <name type="scientific">Suttonella ornithocola</name>
    <dbReference type="NCBI Taxonomy" id="279832"/>
    <lineage>
        <taxon>Bacteria</taxon>
        <taxon>Pseudomonadati</taxon>
        <taxon>Pseudomonadota</taxon>
        <taxon>Gammaproteobacteria</taxon>
        <taxon>Cardiobacteriales</taxon>
        <taxon>Cardiobacteriaceae</taxon>
        <taxon>Suttonella</taxon>
    </lineage>
</organism>
<keyword evidence="8 10" id="KW-0057">Aromatic amino acid biosynthesis</keyword>
<dbReference type="GO" id="GO:0000162">
    <property type="term" value="P:L-tryptophan biosynthetic process"/>
    <property type="evidence" value="ECO:0007669"/>
    <property type="project" value="UniProtKB-UniRule"/>
</dbReference>
<dbReference type="NCBIfam" id="NF002298">
    <property type="entry name" value="PRK01222.1-4"/>
    <property type="match status" value="1"/>
</dbReference>
<dbReference type="FunFam" id="3.20.20.70:FF:000075">
    <property type="entry name" value="Tryptophan biosynthesis protein TRP1"/>
    <property type="match status" value="1"/>
</dbReference>
<evidence type="ECO:0000256" key="3">
    <source>
        <dbReference type="ARBA" id="ARBA00007571"/>
    </source>
</evidence>
<dbReference type="PANTHER" id="PTHR42894:SF1">
    <property type="entry name" value="N-(5'-PHOSPHORIBOSYL)ANTHRANILATE ISOMERASE"/>
    <property type="match status" value="1"/>
</dbReference>
<evidence type="ECO:0000313" key="13">
    <source>
        <dbReference type="Proteomes" id="UP000254601"/>
    </source>
</evidence>
<evidence type="ECO:0000256" key="4">
    <source>
        <dbReference type="ARBA" id="ARBA00012572"/>
    </source>
</evidence>
<dbReference type="Proteomes" id="UP000254601">
    <property type="component" value="Unassembled WGS sequence"/>
</dbReference>
<dbReference type="RefSeq" id="WP_072576088.1">
    <property type="nucleotide sequence ID" value="NZ_LWHB01000049.1"/>
</dbReference>
<dbReference type="InterPro" id="IPR001240">
    <property type="entry name" value="PRAI_dom"/>
</dbReference>
<gene>
    <name evidence="10 12" type="primary">trpF</name>
    <name evidence="12" type="ORF">NCTC13337_02526</name>
</gene>
<dbReference type="InterPro" id="IPR013785">
    <property type="entry name" value="Aldolase_TIM"/>
</dbReference>
<evidence type="ECO:0000256" key="6">
    <source>
        <dbReference type="ARBA" id="ARBA00022605"/>
    </source>
</evidence>
<comment type="catalytic activity">
    <reaction evidence="1 10">
        <text>N-(5-phospho-beta-D-ribosyl)anthranilate = 1-(2-carboxyphenylamino)-1-deoxy-D-ribulose 5-phosphate</text>
        <dbReference type="Rhea" id="RHEA:21540"/>
        <dbReference type="ChEBI" id="CHEBI:18277"/>
        <dbReference type="ChEBI" id="CHEBI:58613"/>
        <dbReference type="EC" id="5.3.1.24"/>
    </reaction>
</comment>
<dbReference type="Gene3D" id="3.20.20.70">
    <property type="entry name" value="Aldolase class I"/>
    <property type="match status" value="1"/>
</dbReference>
<accession>A0A380N0G7</accession>
<evidence type="ECO:0000256" key="5">
    <source>
        <dbReference type="ARBA" id="ARBA00022272"/>
    </source>
</evidence>
<dbReference type="AlphaFoldDB" id="A0A380N0G7"/>
<comment type="similarity">
    <text evidence="3 10">Belongs to the TrpF family.</text>
</comment>
<protein>
    <recommendedName>
        <fullName evidence="5 10">N-(5'-phosphoribosyl)anthranilate isomerase</fullName>
        <shortName evidence="10">PRAI</shortName>
        <ecNumber evidence="4 10">5.3.1.24</ecNumber>
    </recommendedName>
</protein>
<dbReference type="Pfam" id="PF00697">
    <property type="entry name" value="PRAI"/>
    <property type="match status" value="1"/>
</dbReference>
<dbReference type="GO" id="GO:0004640">
    <property type="term" value="F:phosphoribosylanthranilate isomerase activity"/>
    <property type="evidence" value="ECO:0007669"/>
    <property type="project" value="UniProtKB-UniRule"/>
</dbReference>
<evidence type="ECO:0000256" key="1">
    <source>
        <dbReference type="ARBA" id="ARBA00001164"/>
    </source>
</evidence>
<feature type="domain" description="N-(5'phosphoribosyl) anthranilate isomerase (PRAI)" evidence="11">
    <location>
        <begin position="5"/>
        <end position="202"/>
    </location>
</feature>
<evidence type="ECO:0000256" key="7">
    <source>
        <dbReference type="ARBA" id="ARBA00022822"/>
    </source>
</evidence>
<name>A0A380N0G7_9GAMM</name>
<dbReference type="EC" id="5.3.1.24" evidence="4 10"/>
<evidence type="ECO:0000313" key="12">
    <source>
        <dbReference type="EMBL" id="SUO97613.1"/>
    </source>
</evidence>
<keyword evidence="6 10" id="KW-0028">Amino-acid biosynthesis</keyword>
<keyword evidence="13" id="KW-1185">Reference proteome</keyword>
<evidence type="ECO:0000256" key="10">
    <source>
        <dbReference type="HAMAP-Rule" id="MF_00135"/>
    </source>
</evidence>
<dbReference type="InterPro" id="IPR044643">
    <property type="entry name" value="TrpF_fam"/>
</dbReference>
<proteinExistence type="inferred from homology"/>
<sequence length="208" mass="22348">MAVRVKICGLTRTQDVLAAVEAGADALGFVFYQKSRRAVDVVSAKALVSLVAPFVQTVGLFVNPTEEFVRAVLARVPLDCLQFHGNESSEFCHQFGRRWIKAVPMCDLSQAQAADYVARYPQADGFLFDAFGAAQMGGSGQTFAWQCLPRIAQPVILAGGLDSENVGEAIRQLRPWAVDVSSGVESAPGIKSSVKIRDFIQAAKAAVL</sequence>
<dbReference type="SUPFAM" id="SSF51366">
    <property type="entry name" value="Ribulose-phoshate binding barrel"/>
    <property type="match status" value="1"/>
</dbReference>